<sequence length="137" mass="15308">MRSSTSSSINSSCMSNNSSNISNISNTTSNFGCKSHMNQIPNSPRITMISYQVHKPVKRIDFQSSSLKPSLGVKRYKRRISFSIPFGTDLNVSSNSNNNNIHNNNKKYQHPNFNSSNIQSILNYTTALNNASNKDSR</sequence>
<dbReference type="RefSeq" id="XP_002675010.1">
    <property type="nucleotide sequence ID" value="XM_002674964.1"/>
</dbReference>
<dbReference type="VEuPathDB" id="AmoebaDB:NAEGRDRAFT_70023"/>
<dbReference type="GeneID" id="8851819"/>
<dbReference type="EMBL" id="GG738881">
    <property type="protein sequence ID" value="EFC42266.1"/>
    <property type="molecule type" value="Genomic_DNA"/>
</dbReference>
<organism evidence="3">
    <name type="scientific">Naegleria gruberi</name>
    <name type="common">Amoeba</name>
    <dbReference type="NCBI Taxonomy" id="5762"/>
    <lineage>
        <taxon>Eukaryota</taxon>
        <taxon>Discoba</taxon>
        <taxon>Heterolobosea</taxon>
        <taxon>Tetramitia</taxon>
        <taxon>Eutetramitia</taxon>
        <taxon>Vahlkampfiidae</taxon>
        <taxon>Naegleria</taxon>
    </lineage>
</organism>
<dbReference type="AlphaFoldDB" id="D2VM62"/>
<evidence type="ECO:0000313" key="3">
    <source>
        <dbReference type="Proteomes" id="UP000006671"/>
    </source>
</evidence>
<evidence type="ECO:0000313" key="2">
    <source>
        <dbReference type="EMBL" id="EFC42266.1"/>
    </source>
</evidence>
<gene>
    <name evidence="2" type="ORF">NAEGRDRAFT_70023</name>
</gene>
<dbReference type="KEGG" id="ngr:NAEGRDRAFT_70023"/>
<dbReference type="Proteomes" id="UP000006671">
    <property type="component" value="Unassembled WGS sequence"/>
</dbReference>
<reference evidence="2 3" key="1">
    <citation type="journal article" date="2010" name="Cell">
        <title>The genome of Naegleria gruberi illuminates early eukaryotic versatility.</title>
        <authorList>
            <person name="Fritz-Laylin L.K."/>
            <person name="Prochnik S.E."/>
            <person name="Ginger M.L."/>
            <person name="Dacks J.B."/>
            <person name="Carpenter M.L."/>
            <person name="Field M.C."/>
            <person name="Kuo A."/>
            <person name="Paredez A."/>
            <person name="Chapman J."/>
            <person name="Pham J."/>
            <person name="Shu S."/>
            <person name="Neupane R."/>
            <person name="Cipriano M."/>
            <person name="Mancuso J."/>
            <person name="Tu H."/>
            <person name="Salamov A."/>
            <person name="Lindquist E."/>
            <person name="Shapiro H."/>
            <person name="Lucas S."/>
            <person name="Grigoriev I.V."/>
            <person name="Cande W.Z."/>
            <person name="Fulton C."/>
            <person name="Rokhsar D.S."/>
            <person name="Dawson S.C."/>
        </authorList>
    </citation>
    <scope>NUCLEOTIDE SEQUENCE [LARGE SCALE GENOMIC DNA]</scope>
    <source>
        <strain evidence="2 3">NEG-M</strain>
    </source>
</reference>
<protein>
    <submittedName>
        <fullName evidence="2">Predicted protein</fullName>
    </submittedName>
</protein>
<keyword evidence="3" id="KW-1185">Reference proteome</keyword>
<dbReference type="InParanoid" id="D2VM62"/>
<feature type="region of interest" description="Disordered" evidence="1">
    <location>
        <begin position="1"/>
        <end position="20"/>
    </location>
</feature>
<accession>D2VM62</accession>
<name>D2VM62_NAEGR</name>
<evidence type="ECO:0000256" key="1">
    <source>
        <dbReference type="SAM" id="MobiDB-lite"/>
    </source>
</evidence>
<proteinExistence type="predicted"/>